<feature type="transmembrane region" description="Helical" evidence="8">
    <location>
        <begin position="81"/>
        <end position="104"/>
    </location>
</feature>
<dbReference type="GO" id="GO:0016020">
    <property type="term" value="C:membrane"/>
    <property type="evidence" value="ECO:0007669"/>
    <property type="project" value="UniProtKB-SubCell"/>
</dbReference>
<dbReference type="GO" id="GO:0005615">
    <property type="term" value="C:extracellular space"/>
    <property type="evidence" value="ECO:0007669"/>
    <property type="project" value="TreeGrafter"/>
</dbReference>
<dbReference type="InterPro" id="IPR015526">
    <property type="entry name" value="Frizzled/SFRP"/>
</dbReference>
<accession>A0A1Y3B512</accession>
<dbReference type="Proteomes" id="UP000194236">
    <property type="component" value="Unassembled WGS sequence"/>
</dbReference>
<evidence type="ECO:0000259" key="9">
    <source>
        <dbReference type="PROSITE" id="PS50261"/>
    </source>
</evidence>
<dbReference type="OrthoDB" id="5959102at2759"/>
<gene>
    <name evidence="10" type="ORF">BLA29_013064</name>
</gene>
<dbReference type="SMART" id="SM01330">
    <property type="entry name" value="Frizzled"/>
    <property type="match status" value="1"/>
</dbReference>
<dbReference type="InterPro" id="IPR000539">
    <property type="entry name" value="Frizzled/Smoothened_7TM"/>
</dbReference>
<dbReference type="GO" id="GO:0004888">
    <property type="term" value="F:transmembrane signaling receptor activity"/>
    <property type="evidence" value="ECO:0007669"/>
    <property type="project" value="InterPro"/>
</dbReference>
<comment type="subcellular location">
    <subcellularLocation>
        <location evidence="1">Membrane</location>
        <topology evidence="1">Multi-pass membrane protein</topology>
    </subcellularLocation>
</comment>
<evidence type="ECO:0000256" key="5">
    <source>
        <dbReference type="ARBA" id="ARBA00022989"/>
    </source>
</evidence>
<feature type="non-terminal residue" evidence="10">
    <location>
        <position position="138"/>
    </location>
</feature>
<dbReference type="InterPro" id="IPR017981">
    <property type="entry name" value="GPCR_2-like_7TM"/>
</dbReference>
<dbReference type="AlphaFoldDB" id="A0A1Y3B512"/>
<protein>
    <recommendedName>
        <fullName evidence="9">G-protein coupled receptors family 2 profile 2 domain-containing protein</fullName>
    </recommendedName>
</protein>
<feature type="transmembrane region" description="Helical" evidence="8">
    <location>
        <begin position="12"/>
        <end position="28"/>
    </location>
</feature>
<dbReference type="PRINTS" id="PR00489">
    <property type="entry name" value="FRIZZLED"/>
</dbReference>
<dbReference type="GO" id="GO:0060070">
    <property type="term" value="P:canonical Wnt signaling pathway"/>
    <property type="evidence" value="ECO:0007669"/>
    <property type="project" value="TreeGrafter"/>
</dbReference>
<proteinExistence type="inferred from homology"/>
<dbReference type="PANTHER" id="PTHR11309:SF99">
    <property type="entry name" value="FRIZZLED-4"/>
    <property type="match status" value="1"/>
</dbReference>
<evidence type="ECO:0000256" key="2">
    <source>
        <dbReference type="ARBA" id="ARBA00008077"/>
    </source>
</evidence>
<organism evidence="10 11">
    <name type="scientific">Euroglyphus maynei</name>
    <name type="common">Mayne's house dust mite</name>
    <dbReference type="NCBI Taxonomy" id="6958"/>
    <lineage>
        <taxon>Eukaryota</taxon>
        <taxon>Metazoa</taxon>
        <taxon>Ecdysozoa</taxon>
        <taxon>Arthropoda</taxon>
        <taxon>Chelicerata</taxon>
        <taxon>Arachnida</taxon>
        <taxon>Acari</taxon>
        <taxon>Acariformes</taxon>
        <taxon>Sarcoptiformes</taxon>
        <taxon>Astigmata</taxon>
        <taxon>Psoroptidia</taxon>
        <taxon>Analgoidea</taxon>
        <taxon>Pyroglyphidae</taxon>
        <taxon>Pyroglyphinae</taxon>
        <taxon>Euroglyphus</taxon>
    </lineage>
</organism>
<dbReference type="GO" id="GO:0017147">
    <property type="term" value="F:Wnt-protein binding"/>
    <property type="evidence" value="ECO:0007669"/>
    <property type="project" value="TreeGrafter"/>
</dbReference>
<feature type="domain" description="G-protein coupled receptors family 2 profile 2" evidence="9">
    <location>
        <begin position="1"/>
        <end position="106"/>
    </location>
</feature>
<comment type="caution">
    <text evidence="10">The sequence shown here is derived from an EMBL/GenBank/DDBJ whole genome shotgun (WGS) entry which is preliminary data.</text>
</comment>
<evidence type="ECO:0000313" key="11">
    <source>
        <dbReference type="Proteomes" id="UP000194236"/>
    </source>
</evidence>
<keyword evidence="4 8" id="KW-0812">Transmembrane</keyword>
<dbReference type="Pfam" id="PF01534">
    <property type="entry name" value="Frizzled"/>
    <property type="match status" value="1"/>
</dbReference>
<keyword evidence="3" id="KW-0217">Developmental protein</keyword>
<keyword evidence="7" id="KW-0675">Receptor</keyword>
<keyword evidence="11" id="KW-1185">Reference proteome</keyword>
<sequence>MLYYFGMAGSAWWLVLSITWSLSVAFNWSQKRLTDHSQLYHSLAWTLPALQTLAALVMRAVDADELTGICYVGSQNDSNLLRFVIIPMAVYLTTGILFIIISFISVRFNNNSNSNNVHSCCHCCIGAGNDEENSSNSD</sequence>
<evidence type="ECO:0000256" key="7">
    <source>
        <dbReference type="ARBA" id="ARBA00023170"/>
    </source>
</evidence>
<dbReference type="EMBL" id="MUJZ01039726">
    <property type="protein sequence ID" value="OTF75921.1"/>
    <property type="molecule type" value="Genomic_DNA"/>
</dbReference>
<dbReference type="PROSITE" id="PS50261">
    <property type="entry name" value="G_PROTEIN_RECEP_F2_4"/>
    <property type="match status" value="1"/>
</dbReference>
<evidence type="ECO:0000256" key="3">
    <source>
        <dbReference type="ARBA" id="ARBA00022473"/>
    </source>
</evidence>
<evidence type="ECO:0000256" key="4">
    <source>
        <dbReference type="ARBA" id="ARBA00022692"/>
    </source>
</evidence>
<evidence type="ECO:0000256" key="1">
    <source>
        <dbReference type="ARBA" id="ARBA00004141"/>
    </source>
</evidence>
<name>A0A1Y3B512_EURMA</name>
<reference evidence="10 11" key="1">
    <citation type="submission" date="2017-03" db="EMBL/GenBank/DDBJ databases">
        <title>Genome Survey of Euroglyphus maynei.</title>
        <authorList>
            <person name="Arlian L.G."/>
            <person name="Morgan M.S."/>
            <person name="Rider S.D."/>
        </authorList>
    </citation>
    <scope>NUCLEOTIDE SEQUENCE [LARGE SCALE GENOMIC DNA]</scope>
    <source>
        <strain evidence="10">Arlian Lab</strain>
        <tissue evidence="10">Whole body</tissue>
    </source>
</reference>
<evidence type="ECO:0000256" key="8">
    <source>
        <dbReference type="SAM" id="Phobius"/>
    </source>
</evidence>
<comment type="similarity">
    <text evidence="2">Belongs to the G-protein coupled receptor Fz/Smo family.</text>
</comment>
<dbReference type="PANTHER" id="PTHR11309">
    <property type="entry name" value="FRIZZLED"/>
    <property type="match status" value="1"/>
</dbReference>
<dbReference type="Gene3D" id="1.20.1070.10">
    <property type="entry name" value="Rhodopsin 7-helix transmembrane proteins"/>
    <property type="match status" value="1"/>
</dbReference>
<dbReference type="GO" id="GO:0035567">
    <property type="term" value="P:non-canonical Wnt signaling pathway"/>
    <property type="evidence" value="ECO:0007669"/>
    <property type="project" value="TreeGrafter"/>
</dbReference>
<evidence type="ECO:0000313" key="10">
    <source>
        <dbReference type="EMBL" id="OTF75921.1"/>
    </source>
</evidence>
<keyword evidence="5 8" id="KW-1133">Transmembrane helix</keyword>
<keyword evidence="6 8" id="KW-0472">Membrane</keyword>
<feature type="transmembrane region" description="Helical" evidence="8">
    <location>
        <begin position="40"/>
        <end position="61"/>
    </location>
</feature>
<evidence type="ECO:0000256" key="6">
    <source>
        <dbReference type="ARBA" id="ARBA00023136"/>
    </source>
</evidence>